<comment type="subcellular location">
    <subcellularLocation>
        <location evidence="1">Cell membrane</location>
        <topology evidence="1">Multi-pass membrane protein</topology>
    </subcellularLocation>
</comment>
<accession>A0A4Z0BFP3</accession>
<feature type="transmembrane region" description="Helical" evidence="8">
    <location>
        <begin position="369"/>
        <end position="390"/>
    </location>
</feature>
<dbReference type="PANTHER" id="PTHR33908:SF3">
    <property type="entry name" value="UNDECAPRENYL PHOSPHATE-ALPHA-4-AMINO-4-DEOXY-L-ARABINOSE ARABINOSYL TRANSFERASE"/>
    <property type="match status" value="1"/>
</dbReference>
<feature type="transmembrane region" description="Helical" evidence="8">
    <location>
        <begin position="31"/>
        <end position="51"/>
    </location>
</feature>
<evidence type="ECO:0000256" key="2">
    <source>
        <dbReference type="ARBA" id="ARBA00022475"/>
    </source>
</evidence>
<evidence type="ECO:0000256" key="7">
    <source>
        <dbReference type="ARBA" id="ARBA00023136"/>
    </source>
</evidence>
<dbReference type="EMBL" id="SMLK01000010">
    <property type="protein sequence ID" value="TFY96688.1"/>
    <property type="molecule type" value="Genomic_DNA"/>
</dbReference>
<evidence type="ECO:0000256" key="8">
    <source>
        <dbReference type="SAM" id="Phobius"/>
    </source>
</evidence>
<evidence type="ECO:0000259" key="9">
    <source>
        <dbReference type="Pfam" id="PF13231"/>
    </source>
</evidence>
<keyword evidence="11" id="KW-1185">Reference proteome</keyword>
<evidence type="ECO:0000313" key="10">
    <source>
        <dbReference type="EMBL" id="TFY96688.1"/>
    </source>
</evidence>
<proteinExistence type="predicted"/>
<evidence type="ECO:0000256" key="1">
    <source>
        <dbReference type="ARBA" id="ARBA00004651"/>
    </source>
</evidence>
<keyword evidence="3" id="KW-0328">Glycosyltransferase</keyword>
<sequence length="538" mass="57400">MRDALAREAVSPAGTGGTAHRSSLRAWRREWGPLLAALAWFAVTSWVRPLALPDEGRYVGVAWSMLAGGDWLVPALDGLPYFHKPPLFYWITAVSLSVFGHGEWAARMAPLLGAVAGTTAAFLFARRWWGREAARAVLLVLATQPLVFVGAQFANLDMLVAGCIGVTVLAFAHAALAADHGLPRPTAALAAGYAFAALGVLAKGLIGIALPGMVLLAWLLGSGRVRAVRSLLWWPGLALFAAIALPWFVAMQQRYPEFMHYFFVVQHFSRFAQGGFNNQQPWWFYPAVIAALCFPWSAWLAARPRRAAGGDAAGGSRSLMWTWIVLVTVFFSIPRSKLVGYILPVTWPLALLAAQAAAASPAGGRARRLLWPASVAVGAAVGLATVGFAAGHTPNTLRELGRTLAARAVAGDQVAFLSGAFFDLPFYARLRDPVLMVDRWDDPGIAARDNWRRELVDAGRFAPDRAQATLLTPARFAALLCGPRTTWVVGSRADAASIPALAAAQAVATQRDTVLWRVPGGVSGGGCPGTPSANSGRK</sequence>
<gene>
    <name evidence="10" type="ORF">EZ216_20100</name>
</gene>
<feature type="transmembrane region" description="Helical" evidence="8">
    <location>
        <begin position="159"/>
        <end position="178"/>
    </location>
</feature>
<feature type="transmembrane region" description="Helical" evidence="8">
    <location>
        <begin position="232"/>
        <end position="251"/>
    </location>
</feature>
<evidence type="ECO:0000313" key="11">
    <source>
        <dbReference type="Proteomes" id="UP000297839"/>
    </source>
</evidence>
<dbReference type="AlphaFoldDB" id="A0A4Z0BFP3"/>
<dbReference type="GO" id="GO:0010041">
    <property type="term" value="P:response to iron(III) ion"/>
    <property type="evidence" value="ECO:0007669"/>
    <property type="project" value="TreeGrafter"/>
</dbReference>
<feature type="transmembrane region" description="Helical" evidence="8">
    <location>
        <begin position="282"/>
        <end position="302"/>
    </location>
</feature>
<keyword evidence="5 8" id="KW-0812">Transmembrane</keyword>
<feature type="transmembrane region" description="Helical" evidence="8">
    <location>
        <begin position="314"/>
        <end position="333"/>
    </location>
</feature>
<evidence type="ECO:0000256" key="3">
    <source>
        <dbReference type="ARBA" id="ARBA00022676"/>
    </source>
</evidence>
<dbReference type="GO" id="GO:0009103">
    <property type="term" value="P:lipopolysaccharide biosynthetic process"/>
    <property type="evidence" value="ECO:0007669"/>
    <property type="project" value="UniProtKB-ARBA"/>
</dbReference>
<comment type="caution">
    <text evidence="10">The sequence shown here is derived from an EMBL/GenBank/DDBJ whole genome shotgun (WGS) entry which is preliminary data.</text>
</comment>
<dbReference type="GO" id="GO:0016763">
    <property type="term" value="F:pentosyltransferase activity"/>
    <property type="evidence" value="ECO:0007669"/>
    <property type="project" value="TreeGrafter"/>
</dbReference>
<dbReference type="Pfam" id="PF13231">
    <property type="entry name" value="PMT_2"/>
    <property type="match status" value="1"/>
</dbReference>
<dbReference type="InterPro" id="IPR050297">
    <property type="entry name" value="LipidA_mod_glycosyltrf_83"/>
</dbReference>
<feature type="domain" description="Glycosyltransferase RgtA/B/C/D-like" evidence="9">
    <location>
        <begin position="83"/>
        <end position="248"/>
    </location>
</feature>
<keyword evidence="4 10" id="KW-0808">Transferase</keyword>
<dbReference type="Proteomes" id="UP000297839">
    <property type="component" value="Unassembled WGS sequence"/>
</dbReference>
<dbReference type="OrthoDB" id="9775035at2"/>
<organism evidence="10 11">
    <name type="scientific">Ramlibacter humi</name>
    <dbReference type="NCBI Taxonomy" id="2530451"/>
    <lineage>
        <taxon>Bacteria</taxon>
        <taxon>Pseudomonadati</taxon>
        <taxon>Pseudomonadota</taxon>
        <taxon>Betaproteobacteria</taxon>
        <taxon>Burkholderiales</taxon>
        <taxon>Comamonadaceae</taxon>
        <taxon>Ramlibacter</taxon>
    </lineage>
</organism>
<keyword evidence="7 8" id="KW-0472">Membrane</keyword>
<feature type="transmembrane region" description="Helical" evidence="8">
    <location>
        <begin position="190"/>
        <end position="220"/>
    </location>
</feature>
<keyword evidence="2" id="KW-1003">Cell membrane</keyword>
<evidence type="ECO:0000256" key="6">
    <source>
        <dbReference type="ARBA" id="ARBA00022989"/>
    </source>
</evidence>
<keyword evidence="6 8" id="KW-1133">Transmembrane helix</keyword>
<reference evidence="10 11" key="1">
    <citation type="submission" date="2019-03" db="EMBL/GenBank/DDBJ databases">
        <title>Ramlibacter sp. 18x22-1, whole genome shotgun sequence.</title>
        <authorList>
            <person name="Zhang X."/>
            <person name="Feng G."/>
            <person name="Zhu H."/>
        </authorList>
    </citation>
    <scope>NUCLEOTIDE SEQUENCE [LARGE SCALE GENOMIC DNA]</scope>
    <source>
        <strain evidence="10 11">18x22-1</strain>
    </source>
</reference>
<name>A0A4Z0BFP3_9BURK</name>
<protein>
    <submittedName>
        <fullName evidence="10">Glycosyltransferase family 39 protein</fullName>
    </submittedName>
</protein>
<dbReference type="PANTHER" id="PTHR33908">
    <property type="entry name" value="MANNOSYLTRANSFERASE YKCB-RELATED"/>
    <property type="match status" value="1"/>
</dbReference>
<evidence type="ECO:0000256" key="5">
    <source>
        <dbReference type="ARBA" id="ARBA00022692"/>
    </source>
</evidence>
<dbReference type="InterPro" id="IPR038731">
    <property type="entry name" value="RgtA/B/C-like"/>
</dbReference>
<dbReference type="GO" id="GO:0005886">
    <property type="term" value="C:plasma membrane"/>
    <property type="evidence" value="ECO:0007669"/>
    <property type="project" value="UniProtKB-SubCell"/>
</dbReference>
<feature type="transmembrane region" description="Helical" evidence="8">
    <location>
        <begin position="339"/>
        <end position="357"/>
    </location>
</feature>
<dbReference type="RefSeq" id="WP_135251581.1">
    <property type="nucleotide sequence ID" value="NZ_SMLK01000010.1"/>
</dbReference>
<feature type="transmembrane region" description="Helical" evidence="8">
    <location>
        <begin position="111"/>
        <end position="129"/>
    </location>
</feature>
<evidence type="ECO:0000256" key="4">
    <source>
        <dbReference type="ARBA" id="ARBA00022679"/>
    </source>
</evidence>